<dbReference type="SMART" id="SM01259">
    <property type="entry name" value="LAB_N"/>
    <property type="match status" value="1"/>
</dbReference>
<proteinExistence type="predicted"/>
<dbReference type="Pfam" id="PF07578">
    <property type="entry name" value="LAB_N"/>
    <property type="match status" value="1"/>
</dbReference>
<keyword evidence="1" id="KW-0812">Transmembrane</keyword>
<comment type="caution">
    <text evidence="3">The sequence shown here is derived from an EMBL/GenBank/DDBJ whole genome shotgun (WGS) entry which is preliminary data.</text>
</comment>
<dbReference type="Gene3D" id="1.20.1280.290">
    <property type="match status" value="1"/>
</dbReference>
<dbReference type="RefSeq" id="WP_346336723.1">
    <property type="nucleotide sequence ID" value="NZ_JBBYXI010000002.1"/>
</dbReference>
<keyword evidence="4" id="KW-1185">Reference proteome</keyword>
<dbReference type="InterPro" id="IPR011499">
    <property type="entry name" value="Lipid_A_biosynth_N"/>
</dbReference>
<gene>
    <name evidence="3" type="ORF">WJT86_06530</name>
</gene>
<evidence type="ECO:0000259" key="2">
    <source>
        <dbReference type="SMART" id="SM01259"/>
    </source>
</evidence>
<evidence type="ECO:0000313" key="3">
    <source>
        <dbReference type="EMBL" id="MEN3930718.1"/>
    </source>
</evidence>
<protein>
    <submittedName>
        <fullName evidence="3">Lipid-A-disaccharide synthase N-terminal domain-containing protein</fullName>
    </submittedName>
</protein>
<keyword evidence="1" id="KW-0472">Membrane</keyword>
<feature type="transmembrane region" description="Helical" evidence="1">
    <location>
        <begin position="23"/>
        <end position="41"/>
    </location>
</feature>
<dbReference type="PIRSF" id="PIRSF028440">
    <property type="entry name" value="UCP_LAB_N"/>
    <property type="match status" value="1"/>
</dbReference>
<evidence type="ECO:0000256" key="1">
    <source>
        <dbReference type="SAM" id="Phobius"/>
    </source>
</evidence>
<feature type="transmembrane region" description="Helical" evidence="1">
    <location>
        <begin position="81"/>
        <end position="100"/>
    </location>
</feature>
<organism evidence="3 4">
    <name type="scientific">Hohaiivirga grylli</name>
    <dbReference type="NCBI Taxonomy" id="3133970"/>
    <lineage>
        <taxon>Bacteria</taxon>
        <taxon>Pseudomonadati</taxon>
        <taxon>Pseudomonadota</taxon>
        <taxon>Alphaproteobacteria</taxon>
        <taxon>Hyphomicrobiales</taxon>
        <taxon>Methylobacteriaceae</taxon>
        <taxon>Hohaiivirga</taxon>
    </lineage>
</organism>
<feature type="domain" description="Lipid A biosynthesis N-terminal" evidence="2">
    <location>
        <begin position="27"/>
        <end position="98"/>
    </location>
</feature>
<dbReference type="EMBL" id="JBBYXI010000002">
    <property type="protein sequence ID" value="MEN3930718.1"/>
    <property type="molecule type" value="Genomic_DNA"/>
</dbReference>
<sequence length="107" mass="11965">MIASIFSDLGGYLHAVFIENLDIAVMIGLIGQALFTARFLVQWLASERAGKSVIPISFWFLSIGGGLLLLAYALYKKDPVFILGQSLGTFIYLRNLMFVFREKKQNS</sequence>
<dbReference type="InterPro" id="IPR014546">
    <property type="entry name" value="UCP028440_lipidA_biosyn"/>
</dbReference>
<feature type="transmembrane region" description="Helical" evidence="1">
    <location>
        <begin position="53"/>
        <end position="75"/>
    </location>
</feature>
<name>A0ABV0BIA7_9HYPH</name>
<keyword evidence="1" id="KW-1133">Transmembrane helix</keyword>
<evidence type="ECO:0000313" key="4">
    <source>
        <dbReference type="Proteomes" id="UP001418637"/>
    </source>
</evidence>
<reference evidence="3 4" key="1">
    <citation type="submission" date="2024-04" db="EMBL/GenBank/DDBJ databases">
        <title>A novel species isolated from cricket.</title>
        <authorList>
            <person name="Wang H.-C."/>
        </authorList>
    </citation>
    <scope>NUCLEOTIDE SEQUENCE [LARGE SCALE GENOMIC DNA]</scope>
    <source>
        <strain evidence="3 4">WL0021</strain>
    </source>
</reference>
<dbReference type="Proteomes" id="UP001418637">
    <property type="component" value="Unassembled WGS sequence"/>
</dbReference>
<accession>A0ABV0BIA7</accession>